<gene>
    <name evidence="1" type="ORF">PanWU01x14_191770</name>
</gene>
<sequence>MRTTLASENIKHPLRSRVRRQPPSAFRCFRYDIKFTIIPTHERLLPRGVLACANKDEQVTELALALHTNCGRPSTQ</sequence>
<reference evidence="2" key="1">
    <citation type="submission" date="2016-06" db="EMBL/GenBank/DDBJ databases">
        <title>Parallel loss of symbiosis genes in relatives of nitrogen-fixing non-legume Parasponia.</title>
        <authorList>
            <person name="Van Velzen R."/>
            <person name="Holmer R."/>
            <person name="Bu F."/>
            <person name="Rutten L."/>
            <person name="Van Zeijl A."/>
            <person name="Liu W."/>
            <person name="Santuari L."/>
            <person name="Cao Q."/>
            <person name="Sharma T."/>
            <person name="Shen D."/>
            <person name="Roswanjaya Y."/>
            <person name="Wardhani T."/>
            <person name="Kalhor M.S."/>
            <person name="Jansen J."/>
            <person name="Van den Hoogen J."/>
            <person name="Gungor B."/>
            <person name="Hartog M."/>
            <person name="Hontelez J."/>
            <person name="Verver J."/>
            <person name="Yang W.-C."/>
            <person name="Schijlen E."/>
            <person name="Repin R."/>
            <person name="Schilthuizen M."/>
            <person name="Schranz E."/>
            <person name="Heidstra R."/>
            <person name="Miyata K."/>
            <person name="Fedorova E."/>
            <person name="Kohlen W."/>
            <person name="Bisseling T."/>
            <person name="Smit S."/>
            <person name="Geurts R."/>
        </authorList>
    </citation>
    <scope>NUCLEOTIDE SEQUENCE [LARGE SCALE GENOMIC DNA]</scope>
    <source>
        <strain evidence="2">cv. WU1-14</strain>
    </source>
</reference>
<organism evidence="1 2">
    <name type="scientific">Parasponia andersonii</name>
    <name type="common">Sponia andersonii</name>
    <dbReference type="NCBI Taxonomy" id="3476"/>
    <lineage>
        <taxon>Eukaryota</taxon>
        <taxon>Viridiplantae</taxon>
        <taxon>Streptophyta</taxon>
        <taxon>Embryophyta</taxon>
        <taxon>Tracheophyta</taxon>
        <taxon>Spermatophyta</taxon>
        <taxon>Magnoliopsida</taxon>
        <taxon>eudicotyledons</taxon>
        <taxon>Gunneridae</taxon>
        <taxon>Pentapetalae</taxon>
        <taxon>rosids</taxon>
        <taxon>fabids</taxon>
        <taxon>Rosales</taxon>
        <taxon>Cannabaceae</taxon>
        <taxon>Parasponia</taxon>
    </lineage>
</organism>
<evidence type="ECO:0000313" key="1">
    <source>
        <dbReference type="EMBL" id="PON54931.1"/>
    </source>
</evidence>
<evidence type="ECO:0000313" key="2">
    <source>
        <dbReference type="Proteomes" id="UP000237105"/>
    </source>
</evidence>
<dbReference type="AlphaFoldDB" id="A0A2P5C1N2"/>
<accession>A0A2P5C1N2</accession>
<protein>
    <submittedName>
        <fullName evidence="1">Uncharacterized protein</fullName>
    </submittedName>
</protein>
<keyword evidence="2" id="KW-1185">Reference proteome</keyword>
<name>A0A2P5C1N2_PARAD</name>
<dbReference type="EMBL" id="JXTB01000188">
    <property type="protein sequence ID" value="PON54931.1"/>
    <property type="molecule type" value="Genomic_DNA"/>
</dbReference>
<comment type="caution">
    <text evidence="1">The sequence shown here is derived from an EMBL/GenBank/DDBJ whole genome shotgun (WGS) entry which is preliminary data.</text>
</comment>
<dbReference type="Proteomes" id="UP000237105">
    <property type="component" value="Unassembled WGS sequence"/>
</dbReference>
<proteinExistence type="predicted"/>